<evidence type="ECO:0000259" key="3">
    <source>
        <dbReference type="SMART" id="SM00014"/>
    </source>
</evidence>
<comment type="similarity">
    <text evidence="1">Belongs to the class A bacterial acid phosphatase family.</text>
</comment>
<dbReference type="SUPFAM" id="SSF48317">
    <property type="entry name" value="Acid phosphatase/Vanadium-dependent haloperoxidase"/>
    <property type="match status" value="1"/>
</dbReference>
<protein>
    <recommendedName>
        <fullName evidence="1">Acid phosphatase</fullName>
        <ecNumber evidence="1">3.1.3.2</ecNumber>
    </recommendedName>
</protein>
<comment type="catalytic activity">
    <reaction evidence="1">
        <text>a phosphate monoester + H2O = an alcohol + phosphate</text>
        <dbReference type="Rhea" id="RHEA:15017"/>
        <dbReference type="ChEBI" id="CHEBI:15377"/>
        <dbReference type="ChEBI" id="CHEBI:30879"/>
        <dbReference type="ChEBI" id="CHEBI:43474"/>
        <dbReference type="ChEBI" id="CHEBI:67140"/>
        <dbReference type="EC" id="3.1.3.2"/>
    </reaction>
</comment>
<dbReference type="InterPro" id="IPR036938">
    <property type="entry name" value="PAP2/HPO_sf"/>
</dbReference>
<evidence type="ECO:0000313" key="4">
    <source>
        <dbReference type="EMBL" id="GBR49448.1"/>
    </source>
</evidence>
<organism evidence="4 5">
    <name type="scientific">Neokomagataea tanensis NBRC 106556</name>
    <dbReference type="NCBI Taxonomy" id="1223519"/>
    <lineage>
        <taxon>Bacteria</taxon>
        <taxon>Pseudomonadati</taxon>
        <taxon>Pseudomonadota</taxon>
        <taxon>Alphaproteobacteria</taxon>
        <taxon>Acetobacterales</taxon>
        <taxon>Acetobacteraceae</taxon>
        <taxon>Neokomagataea</taxon>
    </lineage>
</organism>
<dbReference type="Proteomes" id="UP001062443">
    <property type="component" value="Unassembled WGS sequence"/>
</dbReference>
<dbReference type="EMBL" id="BAQB01000097">
    <property type="protein sequence ID" value="GBR49448.1"/>
    <property type="molecule type" value="Genomic_DNA"/>
</dbReference>
<dbReference type="Gene3D" id="1.20.144.10">
    <property type="entry name" value="Phosphatidic acid phosphatase type 2/haloperoxidase"/>
    <property type="match status" value="1"/>
</dbReference>
<proteinExistence type="inferred from homology"/>
<reference evidence="4" key="1">
    <citation type="submission" date="2013-04" db="EMBL/GenBank/DDBJ databases">
        <title>The genome sequencing project of 58 acetic acid bacteria.</title>
        <authorList>
            <person name="Okamoto-Kainuma A."/>
            <person name="Ishikawa M."/>
            <person name="Umino S."/>
            <person name="Koizumi Y."/>
            <person name="Shiwa Y."/>
            <person name="Yoshikawa H."/>
            <person name="Matsutani M."/>
            <person name="Matsushita K."/>
        </authorList>
    </citation>
    <scope>NUCLEOTIDE SEQUENCE</scope>
    <source>
        <strain evidence="4">NBRC 106556</strain>
    </source>
</reference>
<evidence type="ECO:0000256" key="2">
    <source>
        <dbReference type="SAM" id="SignalP"/>
    </source>
</evidence>
<dbReference type="SMART" id="SM00014">
    <property type="entry name" value="acidPPc"/>
    <property type="match status" value="1"/>
</dbReference>
<name>A0ABQ0QLN1_9PROT</name>
<gene>
    <name evidence="4" type="ORF">AA106556_2057</name>
</gene>
<feature type="domain" description="Phosphatidic acid phosphatase type 2/haloperoxidase" evidence="3">
    <location>
        <begin position="110"/>
        <end position="219"/>
    </location>
</feature>
<evidence type="ECO:0000256" key="1">
    <source>
        <dbReference type="PIRNR" id="PIRNR000897"/>
    </source>
</evidence>
<dbReference type="InterPro" id="IPR000326">
    <property type="entry name" value="PAP2/HPO"/>
</dbReference>
<dbReference type="InterPro" id="IPR001011">
    <property type="entry name" value="Acid_Pase_classA_bac"/>
</dbReference>
<evidence type="ECO:0000313" key="5">
    <source>
        <dbReference type="Proteomes" id="UP001062443"/>
    </source>
</evidence>
<comment type="caution">
    <text evidence="4">The sequence shown here is derived from an EMBL/GenBank/DDBJ whole genome shotgun (WGS) entry which is preliminary data.</text>
</comment>
<keyword evidence="2" id="KW-0732">Signal</keyword>
<dbReference type="CDD" id="cd03397">
    <property type="entry name" value="PAP2_acid_phosphatase"/>
    <property type="match status" value="1"/>
</dbReference>
<feature type="signal peptide" evidence="2">
    <location>
        <begin position="1"/>
        <end position="27"/>
    </location>
</feature>
<dbReference type="PRINTS" id="PR00483">
    <property type="entry name" value="BACPHPHTASE"/>
</dbReference>
<feature type="chain" id="PRO_5045559886" description="Acid phosphatase" evidence="2">
    <location>
        <begin position="28"/>
        <end position="266"/>
    </location>
</feature>
<dbReference type="RefSeq" id="WP_245642165.1">
    <property type="nucleotide sequence ID" value="NZ_BAQB01000097.1"/>
</dbReference>
<dbReference type="EC" id="3.1.3.2" evidence="1"/>
<dbReference type="PIRSF" id="PIRSF000897">
    <property type="entry name" value="Acid_Ptase_ClsA"/>
    <property type="match status" value="1"/>
</dbReference>
<dbReference type="Pfam" id="PF01569">
    <property type="entry name" value="PAP2"/>
    <property type="match status" value="1"/>
</dbReference>
<keyword evidence="1" id="KW-0378">Hydrolase</keyword>
<keyword evidence="5" id="KW-1185">Reference proteome</keyword>
<sequence length="266" mass="27864">MDMRFAAVRCLCALLLAGTAVTGVAMAAPQPLPDSAAPDARIVLPPPPVPGSAAQQDDDRVFHATRALKGTARWELATRDADLNPAHLVADFSCAVGHTLDLSKAPHLQAVLARLAPATMHRTSEVKDMWHRTRPFVGTGLPICTSSEGLGLHSSYPSGHTTAGFGMALLLARLMPEHATAILQRGRVFGESRVVCGVHWKSDVQAGYLNASTEMDTLLSNPALQDDLAGAKNELAAQLATSNAAPDAGECKVEADAAAHSVLSAQ</sequence>
<accession>A0ABQ0QLN1</accession>